<dbReference type="PANTHER" id="PTHR33273:SF4">
    <property type="entry name" value="ENDONUCLEASE_EXONUCLEASE_PHOSPHATASE DOMAIN-CONTAINING PROTEIN"/>
    <property type="match status" value="1"/>
</dbReference>
<proteinExistence type="predicted"/>
<dbReference type="PANTHER" id="PTHR33273">
    <property type="entry name" value="DOMAIN-CONTAINING PROTEIN, PUTATIVE-RELATED"/>
    <property type="match status" value="1"/>
</dbReference>
<comment type="caution">
    <text evidence="3">The sequence shown here is derived from an EMBL/GenBank/DDBJ whole genome shotgun (WGS) entry which is preliminary data.</text>
</comment>
<feature type="region of interest" description="Disordered" evidence="1">
    <location>
        <begin position="463"/>
        <end position="499"/>
    </location>
</feature>
<accession>A0AAW1IFP2</accession>
<feature type="compositionally biased region" description="Basic and acidic residues" evidence="1">
    <location>
        <begin position="471"/>
        <end position="480"/>
    </location>
</feature>
<gene>
    <name evidence="3" type="ORF">QE152_g35293</name>
</gene>
<protein>
    <submittedName>
        <fullName evidence="3">Endonuclease-reverse transcriptase</fullName>
    </submittedName>
</protein>
<reference evidence="3 4" key="1">
    <citation type="journal article" date="2024" name="BMC Genomics">
        <title>De novo assembly and annotation of Popillia japonica's genome with initial clues to its potential as an invasive pest.</title>
        <authorList>
            <person name="Cucini C."/>
            <person name="Boschi S."/>
            <person name="Funari R."/>
            <person name="Cardaioli E."/>
            <person name="Iannotti N."/>
            <person name="Marturano G."/>
            <person name="Paoli F."/>
            <person name="Bruttini M."/>
            <person name="Carapelli A."/>
            <person name="Frati F."/>
            <person name="Nardi F."/>
        </authorList>
    </citation>
    <scope>NUCLEOTIDE SEQUENCE [LARGE SCALE GENOMIC DNA]</scope>
    <source>
        <strain evidence="3">DMR45628</strain>
    </source>
</reference>
<organism evidence="3 4">
    <name type="scientific">Popillia japonica</name>
    <name type="common">Japanese beetle</name>
    <dbReference type="NCBI Taxonomy" id="7064"/>
    <lineage>
        <taxon>Eukaryota</taxon>
        <taxon>Metazoa</taxon>
        <taxon>Ecdysozoa</taxon>
        <taxon>Arthropoda</taxon>
        <taxon>Hexapoda</taxon>
        <taxon>Insecta</taxon>
        <taxon>Pterygota</taxon>
        <taxon>Neoptera</taxon>
        <taxon>Endopterygota</taxon>
        <taxon>Coleoptera</taxon>
        <taxon>Polyphaga</taxon>
        <taxon>Scarabaeiformia</taxon>
        <taxon>Scarabaeidae</taxon>
        <taxon>Rutelinae</taxon>
        <taxon>Popillia</taxon>
    </lineage>
</organism>
<keyword evidence="4" id="KW-1185">Reference proteome</keyword>
<name>A0AAW1IFP2_POPJA</name>
<keyword evidence="3" id="KW-0540">Nuclease</keyword>
<dbReference type="InterPro" id="IPR036691">
    <property type="entry name" value="Endo/exonu/phosph_ase_sf"/>
</dbReference>
<evidence type="ECO:0000256" key="1">
    <source>
        <dbReference type="SAM" id="MobiDB-lite"/>
    </source>
</evidence>
<dbReference type="AlphaFoldDB" id="A0AAW1IFP2"/>
<dbReference type="InterPro" id="IPR005135">
    <property type="entry name" value="Endo/exonuclease/phosphatase"/>
</dbReference>
<feature type="domain" description="Endonuclease/exonuclease/phosphatase" evidence="2">
    <location>
        <begin position="40"/>
        <end position="237"/>
    </location>
</feature>
<evidence type="ECO:0000313" key="3">
    <source>
        <dbReference type="EMBL" id="KAK9688459.1"/>
    </source>
</evidence>
<dbReference type="EMBL" id="JASPKY010000589">
    <property type="protein sequence ID" value="KAK9688459.1"/>
    <property type="molecule type" value="Genomic_DNA"/>
</dbReference>
<evidence type="ECO:0000313" key="4">
    <source>
        <dbReference type="Proteomes" id="UP001458880"/>
    </source>
</evidence>
<sequence>MTPSRLRLIHSHTSRQSPLTRRLSLMANATRATRGPTNILHWNMDGYNNKAEELDVLLQEYDVHIAFLNETKLRPDQHLRHRGFRVIRSDGSNGQGGVAALVKRNLACAVLAKTQQPRRQSIRLELGDGIGLTGVYNSPRQLLTEAVIADLFGRTSRHLVIGDLNARHVNWNNTNNNANGTVLNNFAERTNFVVHHPDEPTCYSHNGQTPSTIDIVLNKGTALLGDCRVLHGWPSDHCPVFLQIRAGGSLHEDEPRLDFSSTNWAQFRARVCELLPTPRVPQTPEQLNRAAEELAHALSCATLDTTPLVSKQAGHALELPDSLRRKIEQRKHLRRLHQRSGNPDVNKSINRLTAEIKETVASIKSHNWAETLRRAETANGSAWKLTRILTKSRPKIHHLETDRGPSCRPEEIAETLAGNFEAYHQLPEASQVTAEEVERTIGNRRKGPDDLGDVAHLLARPRKLPPRRLKGPSETEERARMTLAMSPTCSRTREKCSST</sequence>
<dbReference type="Proteomes" id="UP001458880">
    <property type="component" value="Unassembled WGS sequence"/>
</dbReference>
<dbReference type="SUPFAM" id="SSF56219">
    <property type="entry name" value="DNase I-like"/>
    <property type="match status" value="1"/>
</dbReference>
<keyword evidence="3" id="KW-0378">Hydrolase</keyword>
<dbReference type="Gene3D" id="3.60.10.10">
    <property type="entry name" value="Endonuclease/exonuclease/phosphatase"/>
    <property type="match status" value="1"/>
</dbReference>
<keyword evidence="3" id="KW-0255">Endonuclease</keyword>
<dbReference type="Pfam" id="PF03372">
    <property type="entry name" value="Exo_endo_phos"/>
    <property type="match status" value="1"/>
</dbReference>
<evidence type="ECO:0000259" key="2">
    <source>
        <dbReference type="Pfam" id="PF03372"/>
    </source>
</evidence>
<dbReference type="GO" id="GO:0004519">
    <property type="term" value="F:endonuclease activity"/>
    <property type="evidence" value="ECO:0007669"/>
    <property type="project" value="UniProtKB-KW"/>
</dbReference>